<dbReference type="InterPro" id="IPR000866">
    <property type="entry name" value="AhpC/TSA"/>
</dbReference>
<dbReference type="InterPro" id="IPR050553">
    <property type="entry name" value="Thioredoxin_ResA/DsbE_sf"/>
</dbReference>
<dbReference type="Proteomes" id="UP000260823">
    <property type="component" value="Unassembled WGS sequence"/>
</dbReference>
<dbReference type="EMBL" id="QWDE01000001">
    <property type="protein sequence ID" value="RFZ85229.1"/>
    <property type="molecule type" value="Genomic_DNA"/>
</dbReference>
<dbReference type="PANTHER" id="PTHR42852">
    <property type="entry name" value="THIOL:DISULFIDE INTERCHANGE PROTEIN DSBE"/>
    <property type="match status" value="1"/>
</dbReference>
<dbReference type="InterPro" id="IPR013766">
    <property type="entry name" value="Thioredoxin_domain"/>
</dbReference>
<dbReference type="GO" id="GO:0016209">
    <property type="term" value="F:antioxidant activity"/>
    <property type="evidence" value="ECO:0007669"/>
    <property type="project" value="InterPro"/>
</dbReference>
<reference evidence="2 3" key="1">
    <citation type="submission" date="2018-08" db="EMBL/GenBank/DDBJ databases">
        <title>Mucilaginibacter terrae sp. nov., isolated from manganese diggings.</title>
        <authorList>
            <person name="Huang Y."/>
            <person name="Zhou Z."/>
        </authorList>
    </citation>
    <scope>NUCLEOTIDE SEQUENCE [LARGE SCALE GENOMIC DNA]</scope>
    <source>
        <strain evidence="2 3">ZH6</strain>
    </source>
</reference>
<dbReference type="OrthoDB" id="1098640at2"/>
<protein>
    <submittedName>
        <fullName evidence="2">TlpA family protein disulfide reductase</fullName>
    </submittedName>
</protein>
<dbReference type="Gene3D" id="3.40.30.10">
    <property type="entry name" value="Glutaredoxin"/>
    <property type="match status" value="1"/>
</dbReference>
<dbReference type="AlphaFoldDB" id="A0A3E2NW89"/>
<dbReference type="InterPro" id="IPR036249">
    <property type="entry name" value="Thioredoxin-like_sf"/>
</dbReference>
<dbReference type="PANTHER" id="PTHR42852:SF13">
    <property type="entry name" value="PROTEIN DIPZ"/>
    <property type="match status" value="1"/>
</dbReference>
<dbReference type="CDD" id="cd02966">
    <property type="entry name" value="TlpA_like_family"/>
    <property type="match status" value="1"/>
</dbReference>
<dbReference type="RefSeq" id="WP_117382129.1">
    <property type="nucleotide sequence ID" value="NZ_QWDE01000001.1"/>
</dbReference>
<evidence type="ECO:0000313" key="3">
    <source>
        <dbReference type="Proteomes" id="UP000260823"/>
    </source>
</evidence>
<feature type="domain" description="Thioredoxin" evidence="1">
    <location>
        <begin position="54"/>
        <end position="192"/>
    </location>
</feature>
<sequence>MTINVCSRPKRKYLLLFKALIMRKNKKKIIVPFIIILTFVCGLICHGQPLKNNHIQTGTLPDFRLRTVKGNEFRLSSLKGRYILLDFWASWCMPCIASLPKVDSIYQRYQKENFAIVSISIDQKPSAWLKEQSKHKFYWNNTLATDTAIIKYYHVDAVPHTVLIDPEGKILLTEEGLSSESAIERKLKELFSK</sequence>
<name>A0A3E2NW89_9SPHI</name>
<dbReference type="Pfam" id="PF00578">
    <property type="entry name" value="AhpC-TSA"/>
    <property type="match status" value="1"/>
</dbReference>
<accession>A0A3E2NW89</accession>
<gene>
    <name evidence="2" type="ORF">DYU05_06415</name>
</gene>
<keyword evidence="3" id="KW-1185">Reference proteome</keyword>
<organism evidence="2 3">
    <name type="scientific">Mucilaginibacter terrenus</name>
    <dbReference type="NCBI Taxonomy" id="2482727"/>
    <lineage>
        <taxon>Bacteria</taxon>
        <taxon>Pseudomonadati</taxon>
        <taxon>Bacteroidota</taxon>
        <taxon>Sphingobacteriia</taxon>
        <taxon>Sphingobacteriales</taxon>
        <taxon>Sphingobacteriaceae</taxon>
        <taxon>Mucilaginibacter</taxon>
    </lineage>
</organism>
<proteinExistence type="predicted"/>
<evidence type="ECO:0000259" key="1">
    <source>
        <dbReference type="PROSITE" id="PS51352"/>
    </source>
</evidence>
<dbReference type="PROSITE" id="PS51352">
    <property type="entry name" value="THIOREDOXIN_2"/>
    <property type="match status" value="1"/>
</dbReference>
<comment type="caution">
    <text evidence="2">The sequence shown here is derived from an EMBL/GenBank/DDBJ whole genome shotgun (WGS) entry which is preliminary data.</text>
</comment>
<dbReference type="GO" id="GO:0016491">
    <property type="term" value="F:oxidoreductase activity"/>
    <property type="evidence" value="ECO:0007669"/>
    <property type="project" value="InterPro"/>
</dbReference>
<dbReference type="SUPFAM" id="SSF52833">
    <property type="entry name" value="Thioredoxin-like"/>
    <property type="match status" value="1"/>
</dbReference>
<evidence type="ECO:0000313" key="2">
    <source>
        <dbReference type="EMBL" id="RFZ85229.1"/>
    </source>
</evidence>